<keyword evidence="2" id="KW-0812">Transmembrane</keyword>
<evidence type="ECO:0008006" key="5">
    <source>
        <dbReference type="Google" id="ProtNLM"/>
    </source>
</evidence>
<organism evidence="3 4">
    <name type="scientific">Plakobranchus ocellatus</name>
    <dbReference type="NCBI Taxonomy" id="259542"/>
    <lineage>
        <taxon>Eukaryota</taxon>
        <taxon>Metazoa</taxon>
        <taxon>Spiralia</taxon>
        <taxon>Lophotrochozoa</taxon>
        <taxon>Mollusca</taxon>
        <taxon>Gastropoda</taxon>
        <taxon>Heterobranchia</taxon>
        <taxon>Euthyneura</taxon>
        <taxon>Panpulmonata</taxon>
        <taxon>Sacoglossa</taxon>
        <taxon>Placobranchoidea</taxon>
        <taxon>Plakobranchidae</taxon>
        <taxon>Plakobranchus</taxon>
    </lineage>
</organism>
<dbReference type="AlphaFoldDB" id="A0AAV3YV60"/>
<feature type="transmembrane region" description="Helical" evidence="2">
    <location>
        <begin position="168"/>
        <end position="188"/>
    </location>
</feature>
<comment type="caution">
    <text evidence="3">The sequence shown here is derived from an EMBL/GenBank/DDBJ whole genome shotgun (WGS) entry which is preliminary data.</text>
</comment>
<evidence type="ECO:0000256" key="1">
    <source>
        <dbReference type="SAM" id="MobiDB-lite"/>
    </source>
</evidence>
<feature type="compositionally biased region" description="Basic and acidic residues" evidence="1">
    <location>
        <begin position="330"/>
        <end position="344"/>
    </location>
</feature>
<feature type="transmembrane region" description="Helical" evidence="2">
    <location>
        <begin position="80"/>
        <end position="99"/>
    </location>
</feature>
<feature type="transmembrane region" description="Helical" evidence="2">
    <location>
        <begin position="265"/>
        <end position="295"/>
    </location>
</feature>
<feature type="transmembrane region" description="Helical" evidence="2">
    <location>
        <begin position="105"/>
        <end position="130"/>
    </location>
</feature>
<feature type="transmembrane region" description="Helical" evidence="2">
    <location>
        <begin position="221"/>
        <end position="244"/>
    </location>
</feature>
<proteinExistence type="predicted"/>
<protein>
    <recommendedName>
        <fullName evidence="5">Transmembrane protein</fullName>
    </recommendedName>
</protein>
<feature type="transmembrane region" description="Helical" evidence="2">
    <location>
        <begin position="47"/>
        <end position="68"/>
    </location>
</feature>
<keyword evidence="2" id="KW-1133">Transmembrane helix</keyword>
<reference evidence="3 4" key="1">
    <citation type="journal article" date="2021" name="Elife">
        <title>Chloroplast acquisition without the gene transfer in kleptoplastic sea slugs, Plakobranchus ocellatus.</title>
        <authorList>
            <person name="Maeda T."/>
            <person name="Takahashi S."/>
            <person name="Yoshida T."/>
            <person name="Shimamura S."/>
            <person name="Takaki Y."/>
            <person name="Nagai Y."/>
            <person name="Toyoda A."/>
            <person name="Suzuki Y."/>
            <person name="Arimoto A."/>
            <person name="Ishii H."/>
            <person name="Satoh N."/>
            <person name="Nishiyama T."/>
            <person name="Hasebe M."/>
            <person name="Maruyama T."/>
            <person name="Minagawa J."/>
            <person name="Obokata J."/>
            <person name="Shigenobu S."/>
        </authorList>
    </citation>
    <scope>NUCLEOTIDE SEQUENCE [LARGE SCALE GENOMIC DNA]</scope>
</reference>
<dbReference type="EMBL" id="BLXT01001518">
    <property type="protein sequence ID" value="GFN86447.1"/>
    <property type="molecule type" value="Genomic_DNA"/>
</dbReference>
<accession>A0AAV3YV60</accession>
<keyword evidence="2" id="KW-0472">Membrane</keyword>
<dbReference type="Proteomes" id="UP000735302">
    <property type="component" value="Unassembled WGS sequence"/>
</dbReference>
<evidence type="ECO:0000256" key="2">
    <source>
        <dbReference type="SAM" id="Phobius"/>
    </source>
</evidence>
<evidence type="ECO:0000313" key="3">
    <source>
        <dbReference type="EMBL" id="GFN86447.1"/>
    </source>
</evidence>
<sequence length="442" mass="49767">MHWTKDYLYEHRIHNVDIKDLRVSNCSEGIQWAWLYLGECLLHPTHILGYWIGLFTLPLWILGCFKSYYHMYTFPGRRFFIFLSVTLTANVCSLMGTVFTMQIMLLILFGVAAVVIECVALFTAVLIFVYTRKSMDQLQYVEVCNESHEGKGRPLKAASATPWSGVRCIAGCVFLATTVLFILGFTMYSSVGGFAHVSKRDSDDLAEVNDLDDKRNLSRDIMGYVLGCIACVLQWLVAVIGLRLPVNQPLTDAATLNRRPIGGQAMLLIFDLLFVLGILLQSGGMTLALSALPWIVQRPKLDPKRWPYHEFDAEADKDDDETILGDVDPDLPRSSESEESKIEKNVPSLKRGRSQTSFHAFSDQANAPLIQPLVFQTRKRIASLDAPSTTDSELSSQVLDIESTRNLERLVGNNTVRNRAVAGFQKEGKMLGRELWYPRTSR</sequence>
<name>A0AAV3YV60_9GAST</name>
<feature type="region of interest" description="Disordered" evidence="1">
    <location>
        <begin position="319"/>
        <end position="353"/>
    </location>
</feature>
<gene>
    <name evidence="3" type="ORF">PoB_001295300</name>
</gene>
<feature type="compositionally biased region" description="Acidic residues" evidence="1">
    <location>
        <begin position="319"/>
        <end position="329"/>
    </location>
</feature>
<evidence type="ECO:0000313" key="4">
    <source>
        <dbReference type="Proteomes" id="UP000735302"/>
    </source>
</evidence>
<keyword evidence="4" id="KW-1185">Reference proteome</keyword>